<keyword evidence="4" id="KW-1185">Reference proteome</keyword>
<keyword evidence="2" id="KW-0812">Transmembrane</keyword>
<evidence type="ECO:0000313" key="3">
    <source>
        <dbReference type="EMBL" id="KAJ7196703.1"/>
    </source>
</evidence>
<dbReference type="AlphaFoldDB" id="A0AAD6V0W2"/>
<gene>
    <name evidence="3" type="ORF">GGX14DRAFT_574773</name>
</gene>
<evidence type="ECO:0000256" key="2">
    <source>
        <dbReference type="SAM" id="Phobius"/>
    </source>
</evidence>
<dbReference type="PANTHER" id="PTHR22883">
    <property type="entry name" value="ZINC FINGER DHHC DOMAIN CONTAINING PROTEIN"/>
    <property type="match status" value="1"/>
</dbReference>
<dbReference type="GO" id="GO:0006612">
    <property type="term" value="P:protein targeting to membrane"/>
    <property type="evidence" value="ECO:0007669"/>
    <property type="project" value="TreeGrafter"/>
</dbReference>
<comment type="caution">
    <text evidence="3">The sequence shown here is derived from an EMBL/GenBank/DDBJ whole genome shotgun (WGS) entry which is preliminary data.</text>
</comment>
<proteinExistence type="predicted"/>
<evidence type="ECO:0008006" key="5">
    <source>
        <dbReference type="Google" id="ProtNLM"/>
    </source>
</evidence>
<protein>
    <recommendedName>
        <fullName evidence="5">Protein S-acyltransferase</fullName>
    </recommendedName>
</protein>
<dbReference type="Proteomes" id="UP001219525">
    <property type="component" value="Unassembled WGS sequence"/>
</dbReference>
<feature type="region of interest" description="Disordered" evidence="1">
    <location>
        <begin position="347"/>
        <end position="372"/>
    </location>
</feature>
<keyword evidence="2" id="KW-0472">Membrane</keyword>
<reference evidence="3" key="1">
    <citation type="submission" date="2023-03" db="EMBL/GenBank/DDBJ databases">
        <title>Massive genome expansion in bonnet fungi (Mycena s.s.) driven by repeated elements and novel gene families across ecological guilds.</title>
        <authorList>
            <consortium name="Lawrence Berkeley National Laboratory"/>
            <person name="Harder C.B."/>
            <person name="Miyauchi S."/>
            <person name="Viragh M."/>
            <person name="Kuo A."/>
            <person name="Thoen E."/>
            <person name="Andreopoulos B."/>
            <person name="Lu D."/>
            <person name="Skrede I."/>
            <person name="Drula E."/>
            <person name="Henrissat B."/>
            <person name="Morin E."/>
            <person name="Kohler A."/>
            <person name="Barry K."/>
            <person name="LaButti K."/>
            <person name="Morin E."/>
            <person name="Salamov A."/>
            <person name="Lipzen A."/>
            <person name="Mereny Z."/>
            <person name="Hegedus B."/>
            <person name="Baldrian P."/>
            <person name="Stursova M."/>
            <person name="Weitz H."/>
            <person name="Taylor A."/>
            <person name="Grigoriev I.V."/>
            <person name="Nagy L.G."/>
            <person name="Martin F."/>
            <person name="Kauserud H."/>
        </authorList>
    </citation>
    <scope>NUCLEOTIDE SEQUENCE</scope>
    <source>
        <strain evidence="3">9144</strain>
    </source>
</reference>
<dbReference type="EMBL" id="JARJCW010000082">
    <property type="protein sequence ID" value="KAJ7196703.1"/>
    <property type="molecule type" value="Genomic_DNA"/>
</dbReference>
<dbReference type="GO" id="GO:0005783">
    <property type="term" value="C:endoplasmic reticulum"/>
    <property type="evidence" value="ECO:0007669"/>
    <property type="project" value="TreeGrafter"/>
</dbReference>
<sequence>MSGFHEVVGPDISEARCTARERRDRQPRSWAVRKFMVVVTLGIMGYAAHVYAGRFSEMRGIADARRPIGLLVPWCLLYLWMLWAYIKAILTPPGSACDEPHRFLYVPETPQALFPLTRWEDGDPYREAALADIESERIGEQVSGSHADVDPAVPPSAAHVIGTAPATATNGDAAALGKAPFTTRTPRGRFPPTTAPLLPPNRWCSRCTIVKPYRAHHCRVCGTACPVALPLYSPPDPEDVNAGCLVHPQIRPPLSLDWQCVGARNHKFFVNFSAATFLFTGYTFATLLALNVMNGAIDPQEVVIIALAALFALFTATLGAAHMRMLVHSQTTVESLGMQRLKERESSALAASDGPMGPISHTGTPQGPQRPYCPIGEAPRARGVRRGVDAEGNLWWAGSARTGWEDIDVKGKSVWGWVFPVDAPLGDGLGYRLNLRFDADGRWRRRER</sequence>
<evidence type="ECO:0000313" key="4">
    <source>
        <dbReference type="Proteomes" id="UP001219525"/>
    </source>
</evidence>
<organism evidence="3 4">
    <name type="scientific">Mycena pura</name>
    <dbReference type="NCBI Taxonomy" id="153505"/>
    <lineage>
        <taxon>Eukaryota</taxon>
        <taxon>Fungi</taxon>
        <taxon>Dikarya</taxon>
        <taxon>Basidiomycota</taxon>
        <taxon>Agaricomycotina</taxon>
        <taxon>Agaricomycetes</taxon>
        <taxon>Agaricomycetidae</taxon>
        <taxon>Agaricales</taxon>
        <taxon>Marasmiineae</taxon>
        <taxon>Mycenaceae</taxon>
        <taxon>Mycena</taxon>
    </lineage>
</organism>
<feature type="transmembrane region" description="Helical" evidence="2">
    <location>
        <begin position="68"/>
        <end position="86"/>
    </location>
</feature>
<name>A0AAD6V0W2_9AGAR</name>
<dbReference type="InterPro" id="IPR039859">
    <property type="entry name" value="PFA4/ZDH16/20/ERF2-like"/>
</dbReference>
<evidence type="ECO:0000256" key="1">
    <source>
        <dbReference type="SAM" id="MobiDB-lite"/>
    </source>
</evidence>
<feature type="transmembrane region" description="Helical" evidence="2">
    <location>
        <begin position="302"/>
        <end position="321"/>
    </location>
</feature>
<dbReference type="PROSITE" id="PS50216">
    <property type="entry name" value="DHHC"/>
    <property type="match status" value="1"/>
</dbReference>
<accession>A0AAD6V0W2</accession>
<keyword evidence="2" id="KW-1133">Transmembrane helix</keyword>
<feature type="transmembrane region" description="Helical" evidence="2">
    <location>
        <begin position="30"/>
        <end position="48"/>
    </location>
</feature>
<dbReference type="GO" id="GO:0019706">
    <property type="term" value="F:protein-cysteine S-palmitoyltransferase activity"/>
    <property type="evidence" value="ECO:0007669"/>
    <property type="project" value="TreeGrafter"/>
</dbReference>
<feature type="transmembrane region" description="Helical" evidence="2">
    <location>
        <begin position="268"/>
        <end position="290"/>
    </location>
</feature>
<dbReference type="GO" id="GO:0005794">
    <property type="term" value="C:Golgi apparatus"/>
    <property type="evidence" value="ECO:0007669"/>
    <property type="project" value="TreeGrafter"/>
</dbReference>
<dbReference type="PANTHER" id="PTHR22883:SF23">
    <property type="entry name" value="PALMITOYLTRANSFERASE ZDHHC6"/>
    <property type="match status" value="1"/>
</dbReference>